<protein>
    <submittedName>
        <fullName evidence="2">Uncharacterized protein</fullName>
    </submittedName>
</protein>
<dbReference type="AlphaFoldDB" id="A0A374NWJ3"/>
<reference evidence="1" key="2">
    <citation type="submission" date="2022-01" db="EMBL/GenBank/DDBJ databases">
        <title>Novel bile acid biosynthetic pathways are enriched in the microbiome of centenarians.</title>
        <authorList>
            <person name="Sato Y."/>
            <person name="Atarashi K."/>
            <person name="Plichta R.D."/>
            <person name="Arai Y."/>
            <person name="Sasajima S."/>
            <person name="Kearney M.S."/>
            <person name="Suda W."/>
            <person name="Takeshita K."/>
            <person name="Sasaki T."/>
            <person name="Okamoto S."/>
            <person name="Skelly N.A."/>
            <person name="Okamura Y."/>
            <person name="Vlamakis H."/>
            <person name="Li Y."/>
            <person name="Tanoue T."/>
            <person name="Takei H."/>
            <person name="Nittono H."/>
            <person name="Narushima S."/>
            <person name="Irie J."/>
            <person name="Itoh H."/>
            <person name="Moriya K."/>
            <person name="Sugiura Y."/>
            <person name="Suematsu M."/>
            <person name="Moritoki N."/>
            <person name="Shibata S."/>
            <person name="Littman R.D."/>
            <person name="Fischbach A.M."/>
            <person name="Uwamino Y."/>
            <person name="Inoue T."/>
            <person name="Honda A."/>
            <person name="Hattori M."/>
            <person name="Murai T."/>
            <person name="Xavier J.R."/>
            <person name="Hirose N."/>
            <person name="Honda K."/>
        </authorList>
    </citation>
    <scope>NUCLEOTIDE SEQUENCE</scope>
    <source>
        <strain evidence="1">CE91-St55</strain>
    </source>
</reference>
<evidence type="ECO:0000313" key="3">
    <source>
        <dbReference type="Proteomes" id="UP000263014"/>
    </source>
</evidence>
<accession>A0A374NWJ3</accession>
<name>A0A374NWJ3_9FIRM</name>
<comment type="caution">
    <text evidence="2">The sequence shown here is derived from an EMBL/GenBank/DDBJ whole genome shotgun (WGS) entry which is preliminary data.</text>
</comment>
<dbReference type="Proteomes" id="UP000263014">
    <property type="component" value="Unassembled WGS sequence"/>
</dbReference>
<reference evidence="2 3" key="1">
    <citation type="submission" date="2018-08" db="EMBL/GenBank/DDBJ databases">
        <title>A genome reference for cultivated species of the human gut microbiota.</title>
        <authorList>
            <person name="Zou Y."/>
            <person name="Xue W."/>
            <person name="Luo G."/>
        </authorList>
    </citation>
    <scope>NUCLEOTIDE SEQUENCE [LARGE SCALE GENOMIC DNA]</scope>
    <source>
        <strain evidence="2 3">TM09-12</strain>
    </source>
</reference>
<sequence length="247" mass="29455">MDTKMMINQIPDETILTRQDILQIACEVDVSFRETLLRNLLENLLQEGILVRAGRGRYQKFSYEAKKATYLNQYSKEAKNIVEEMNDKFPLMDYRIWEINWLNEFWNHQIAQNKIFLEVENIGCEFVYTELCERHSGKILLRPDENELYRYGGQNTIIVDRLISEAPKGSPYPYNTPLEKIVVDLFANRNLKSMVHTGEYATALLDMFGKYRIDQVKLFRYAKRRHKKEEIFYFLKDEAHIKIYVEE</sequence>
<dbReference type="RefSeq" id="WP_117624126.1">
    <property type="nucleotide sequence ID" value="NZ_BQNJ01000001.1"/>
</dbReference>
<proteinExistence type="predicted"/>
<evidence type="ECO:0000313" key="1">
    <source>
        <dbReference type="EMBL" id="GKG98513.1"/>
    </source>
</evidence>
<organism evidence="2 3">
    <name type="scientific">Hungatella hathewayi</name>
    <dbReference type="NCBI Taxonomy" id="154046"/>
    <lineage>
        <taxon>Bacteria</taxon>
        <taxon>Bacillati</taxon>
        <taxon>Bacillota</taxon>
        <taxon>Clostridia</taxon>
        <taxon>Lachnospirales</taxon>
        <taxon>Lachnospiraceae</taxon>
        <taxon>Hungatella</taxon>
    </lineage>
</organism>
<dbReference type="EMBL" id="QSON01000033">
    <property type="protein sequence ID" value="RGI95226.1"/>
    <property type="molecule type" value="Genomic_DNA"/>
</dbReference>
<gene>
    <name evidence="1" type="ORF">CE91St55_04950</name>
    <name evidence="2" type="ORF">DXD79_32415</name>
</gene>
<dbReference type="EMBL" id="BQNJ01000001">
    <property type="protein sequence ID" value="GKG98513.1"/>
    <property type="molecule type" value="Genomic_DNA"/>
</dbReference>
<dbReference type="Proteomes" id="UP001055091">
    <property type="component" value="Unassembled WGS sequence"/>
</dbReference>
<dbReference type="InterPro" id="IPR046484">
    <property type="entry name" value="DUF6577"/>
</dbReference>
<dbReference type="Pfam" id="PF20217">
    <property type="entry name" value="DUF6577"/>
    <property type="match status" value="1"/>
</dbReference>
<evidence type="ECO:0000313" key="2">
    <source>
        <dbReference type="EMBL" id="RGI95226.1"/>
    </source>
</evidence>